<dbReference type="HAMAP" id="MF_01224_B">
    <property type="entry name" value="MoaC_B"/>
    <property type="match status" value="1"/>
</dbReference>
<evidence type="ECO:0000256" key="1">
    <source>
        <dbReference type="ARBA" id="ARBA00001637"/>
    </source>
</evidence>
<comment type="subunit">
    <text evidence="6">Homohexamer; trimer of dimers.</text>
</comment>
<proteinExistence type="inferred from homology"/>
<dbReference type="EMBL" id="BX569695">
    <property type="protein sequence ID" value="CAE08983.1"/>
    <property type="molecule type" value="Genomic_DNA"/>
</dbReference>
<feature type="domain" description="Molybdopterin cofactor biosynthesis C (MoaC)" evidence="7">
    <location>
        <begin position="16"/>
        <end position="151"/>
    </location>
</feature>
<dbReference type="GO" id="GO:0006777">
    <property type="term" value="P:Mo-molybdopterin cofactor biosynthetic process"/>
    <property type="evidence" value="ECO:0007669"/>
    <property type="project" value="UniProtKB-UniRule"/>
</dbReference>
<keyword evidence="9" id="KW-1185">Reference proteome</keyword>
<feature type="binding site" evidence="6">
    <location>
        <begin position="76"/>
        <end position="78"/>
    </location>
    <ligand>
        <name>substrate</name>
    </ligand>
</feature>
<dbReference type="eggNOG" id="COG0315">
    <property type="taxonomic scope" value="Bacteria"/>
</dbReference>
<dbReference type="InterPro" id="IPR023045">
    <property type="entry name" value="MoaC"/>
</dbReference>
<feature type="active site" evidence="6">
    <location>
        <position position="129"/>
    </location>
</feature>
<reference evidence="8 9" key="1">
    <citation type="journal article" date="2003" name="Nature">
        <title>The genome of a motile marine Synechococcus.</title>
        <authorList>
            <person name="Palenik B."/>
            <person name="Brahamsha B."/>
            <person name="Larimer F."/>
            <person name="Land M."/>
            <person name="Hauser L."/>
            <person name="Chain P."/>
            <person name="Lamerdin J."/>
            <person name="Regala W."/>
            <person name="Allen E.A."/>
            <person name="McCarren J."/>
            <person name="Paulsen I."/>
            <person name="Dufresne A."/>
            <person name="Partensky F."/>
            <person name="Webb E."/>
            <person name="Waterbury J."/>
        </authorList>
    </citation>
    <scope>NUCLEOTIDE SEQUENCE [LARGE SCALE GENOMIC DNA]</scope>
    <source>
        <strain evidence="8 9">WH8102</strain>
    </source>
</reference>
<comment type="similarity">
    <text evidence="6">Belongs to the MoaC family.</text>
</comment>
<dbReference type="InterPro" id="IPR036522">
    <property type="entry name" value="MoaC_sf"/>
</dbReference>
<evidence type="ECO:0000313" key="9">
    <source>
        <dbReference type="Proteomes" id="UP000001422"/>
    </source>
</evidence>
<dbReference type="EC" id="4.6.1.17" evidence="3 6"/>
<dbReference type="SUPFAM" id="SSF55040">
    <property type="entry name" value="Molybdenum cofactor biosynthesis protein C, MoaC"/>
    <property type="match status" value="1"/>
</dbReference>
<dbReference type="UniPathway" id="UPA00344"/>
<accession>Q7U3G4</accession>
<dbReference type="STRING" id="84588.SYNW2468"/>
<sequence>MTQNLSHLNQQGEVHMVDVGDRPATQREAHARGAIRMDASTLSLIQRGETPKGDLLAVARVAAIQAAKRTWELIPLCHPLPLSGMDVTIDADASLPGLVVHCRCRTTGQTGVEMEAMTAVSVGLLTLYDMLKAVDPAMTIEAIQLEFKEGGRNGVWER</sequence>
<organism evidence="8 9">
    <name type="scientific">Parasynechococcus marenigrum (strain WH8102)</name>
    <dbReference type="NCBI Taxonomy" id="84588"/>
    <lineage>
        <taxon>Bacteria</taxon>
        <taxon>Bacillati</taxon>
        <taxon>Cyanobacteriota</taxon>
        <taxon>Cyanophyceae</taxon>
        <taxon>Synechococcales</taxon>
        <taxon>Prochlorococcaceae</taxon>
        <taxon>Parasynechococcus</taxon>
        <taxon>Parasynechococcus marenigrum</taxon>
    </lineage>
</organism>
<dbReference type="InterPro" id="IPR002820">
    <property type="entry name" value="Mopterin_CF_biosynth-C_dom"/>
</dbReference>
<evidence type="ECO:0000256" key="5">
    <source>
        <dbReference type="ARBA" id="ARBA00023239"/>
    </source>
</evidence>
<dbReference type="Gene3D" id="3.30.70.640">
    <property type="entry name" value="Molybdopterin cofactor biosynthesis C (MoaC) domain"/>
    <property type="match status" value="1"/>
</dbReference>
<comment type="catalytic activity">
    <reaction evidence="1 6">
        <text>(8S)-3',8-cyclo-7,8-dihydroguanosine 5'-triphosphate = cyclic pyranopterin phosphate + diphosphate</text>
        <dbReference type="Rhea" id="RHEA:49580"/>
        <dbReference type="ChEBI" id="CHEBI:33019"/>
        <dbReference type="ChEBI" id="CHEBI:59648"/>
        <dbReference type="ChEBI" id="CHEBI:131766"/>
        <dbReference type="EC" id="4.6.1.17"/>
    </reaction>
</comment>
<dbReference type="PANTHER" id="PTHR22960">
    <property type="entry name" value="MOLYBDOPTERIN COFACTOR SYNTHESIS PROTEIN A"/>
    <property type="match status" value="1"/>
</dbReference>
<keyword evidence="5 6" id="KW-0456">Lyase</keyword>
<evidence type="ECO:0000256" key="3">
    <source>
        <dbReference type="ARBA" id="ARBA00012575"/>
    </source>
</evidence>
<dbReference type="AlphaFoldDB" id="Q7U3G4"/>
<name>Q7U3G4_PARMW</name>
<dbReference type="Proteomes" id="UP000001422">
    <property type="component" value="Chromosome"/>
</dbReference>
<comment type="function">
    <text evidence="6">Catalyzes the conversion of (8S)-3',8-cyclo-7,8-dihydroguanosine 5'-triphosphate to cyclic pyranopterin monophosphate (cPMP).</text>
</comment>
<evidence type="ECO:0000259" key="7">
    <source>
        <dbReference type="Pfam" id="PF01967"/>
    </source>
</evidence>
<dbReference type="InterPro" id="IPR047594">
    <property type="entry name" value="MoaC_bact/euk"/>
</dbReference>
<evidence type="ECO:0000256" key="4">
    <source>
        <dbReference type="ARBA" id="ARBA00023150"/>
    </source>
</evidence>
<gene>
    <name evidence="6 8" type="primary">moaC</name>
    <name evidence="8" type="ordered locus">SYNW2468</name>
</gene>
<protein>
    <recommendedName>
        <fullName evidence="3 6">Cyclic pyranopterin monophosphate synthase</fullName>
        <ecNumber evidence="3 6">4.6.1.17</ecNumber>
    </recommendedName>
    <alternativeName>
        <fullName evidence="6">Molybdenum cofactor biosynthesis protein C</fullName>
    </alternativeName>
</protein>
<evidence type="ECO:0000256" key="2">
    <source>
        <dbReference type="ARBA" id="ARBA00005046"/>
    </source>
</evidence>
<dbReference type="RefSeq" id="WP_011129321.1">
    <property type="nucleotide sequence ID" value="NC_005070.1"/>
</dbReference>
<feature type="binding site" evidence="6">
    <location>
        <begin position="114"/>
        <end position="115"/>
    </location>
    <ligand>
        <name>substrate</name>
    </ligand>
</feature>
<dbReference type="HOGENOM" id="CLU_074693_1_1_3"/>
<keyword evidence="4 6" id="KW-0501">Molybdenum cofactor biosynthesis</keyword>
<evidence type="ECO:0000313" key="8">
    <source>
        <dbReference type="EMBL" id="CAE08983.1"/>
    </source>
</evidence>
<dbReference type="CDD" id="cd01420">
    <property type="entry name" value="MoaC_PE"/>
    <property type="match status" value="1"/>
</dbReference>
<dbReference type="NCBIfam" id="NF006870">
    <property type="entry name" value="PRK09364.1"/>
    <property type="match status" value="1"/>
</dbReference>
<comment type="pathway">
    <text evidence="2 6">Cofactor biosynthesis; molybdopterin biosynthesis.</text>
</comment>
<dbReference type="GO" id="GO:0061799">
    <property type="term" value="F:cyclic pyranopterin monophosphate synthase activity"/>
    <property type="evidence" value="ECO:0007669"/>
    <property type="project" value="UniProtKB-UniRule"/>
</dbReference>
<dbReference type="Pfam" id="PF01967">
    <property type="entry name" value="MoaC"/>
    <property type="match status" value="1"/>
</dbReference>
<dbReference type="NCBIfam" id="TIGR00581">
    <property type="entry name" value="moaC"/>
    <property type="match status" value="1"/>
</dbReference>
<evidence type="ECO:0000256" key="6">
    <source>
        <dbReference type="HAMAP-Rule" id="MF_01224"/>
    </source>
</evidence>
<dbReference type="KEGG" id="syw:SYNW2468"/>
<dbReference type="InterPro" id="IPR050105">
    <property type="entry name" value="MoCo_biosynth_MoaA/MoaC"/>
</dbReference>